<comment type="catalytic activity">
    <reaction evidence="3">
        <text>Endohydrolysis of (1-&gt;4)-alpha-D-glucosidic linkages in polysaccharides containing three or more (1-&gt;4)-alpha-linked D-glucose units.</text>
        <dbReference type="EC" id="3.2.1.1"/>
    </reaction>
</comment>
<dbReference type="GO" id="GO:0043169">
    <property type="term" value="F:cation binding"/>
    <property type="evidence" value="ECO:0007669"/>
    <property type="project" value="InterPro"/>
</dbReference>
<keyword evidence="3" id="KW-0378">Hydrolase</keyword>
<evidence type="ECO:0000313" key="5">
    <source>
        <dbReference type="EMBL" id="PRD48821.1"/>
    </source>
</evidence>
<dbReference type="InterPro" id="IPR006046">
    <property type="entry name" value="Alpha_amylase"/>
</dbReference>
<dbReference type="Pfam" id="PF00128">
    <property type="entry name" value="Alpha-amylase"/>
    <property type="match status" value="2"/>
</dbReference>
<evidence type="ECO:0000313" key="6">
    <source>
        <dbReference type="Proteomes" id="UP000239711"/>
    </source>
</evidence>
<sequence length="542" mass="62489">MNKHWYKKAVIYSLDVEDFMDADGDGVGDFQGLIERIPYLSALGIDCIWLLPFYGSPNKDDGYDVSNYFEVDERLGNLGDFAEFVDAATKAGIRILVDLVINHTSVKHPWFIEASKDKASKYRNFYIWADEKPADDGKHAIFGPDQGYSNWEYSRKTKQWYYHTFYNDQPDLNMTNPGVQEEVFRIINFWLKLGIAGFRVDAAPHIIRQKGNQKFDGDPHDIFRKIRQFVSERNPEAVLLAEVNVKPNQYSHFFGDDDQMHMLFNFYVNNYTFLAFAQEKATPLLKALSHLPTLSYNQQMANFLRNHDELNLGQLTDKEREEVFEVFAPDEGMRIFDRGIRRRLAPMLQNDRKKLELAYSLLLTLPGTPVFRYGQELGMGEALSKEGRGSVRTVMQWHGGKNGGFSKADSENLIEDIITKGPYGYKKVNAKAESLDANSLLNWMMRAIRIRKQLSEIGDANFKIIEADSDSVMAIKYESAHACALILHNFSGNDVHVKIEMEDINGYLEVFSNESYEEFNPKKTIQLSAFGYRWMQKRELFD</sequence>
<dbReference type="RefSeq" id="WP_105715387.1">
    <property type="nucleotide sequence ID" value="NZ_PVBQ01000002.1"/>
</dbReference>
<dbReference type="PANTHER" id="PTHR10357:SF219">
    <property type="entry name" value="MALTOSE ALPHA-D-GLUCOSYLTRANSFERASE"/>
    <property type="match status" value="1"/>
</dbReference>
<protein>
    <recommendedName>
        <fullName evidence="3">Alpha-amylase</fullName>
        <ecNumber evidence="3">3.2.1.1</ecNumber>
    </recommendedName>
</protein>
<dbReference type="InterPro" id="IPR017853">
    <property type="entry name" value="GH"/>
</dbReference>
<evidence type="ECO:0000259" key="4">
    <source>
        <dbReference type="SMART" id="SM00642"/>
    </source>
</evidence>
<comment type="caution">
    <text evidence="5">The sequence shown here is derived from an EMBL/GenBank/DDBJ whole genome shotgun (WGS) entry which is preliminary data.</text>
</comment>
<gene>
    <name evidence="5" type="ORF">C5745_02440</name>
</gene>
<keyword evidence="6" id="KW-1185">Reference proteome</keyword>
<dbReference type="GO" id="GO:0004556">
    <property type="term" value="F:alpha-amylase activity"/>
    <property type="evidence" value="ECO:0007669"/>
    <property type="project" value="UniProtKB-UniRule"/>
</dbReference>
<dbReference type="InterPro" id="IPR045857">
    <property type="entry name" value="O16G_dom_2"/>
</dbReference>
<dbReference type="Gene3D" id="3.20.20.80">
    <property type="entry name" value="Glycosidases"/>
    <property type="match status" value="1"/>
</dbReference>
<name>A0A2S9J7S5_9SPHI</name>
<accession>A0A2S9J7S5</accession>
<dbReference type="Gene3D" id="3.90.400.10">
    <property type="entry name" value="Oligo-1,6-glucosidase, Domain 2"/>
    <property type="match status" value="1"/>
</dbReference>
<dbReference type="InterPro" id="IPR006047">
    <property type="entry name" value="GH13_cat_dom"/>
</dbReference>
<dbReference type="EMBL" id="PVBQ01000002">
    <property type="protein sequence ID" value="PRD48821.1"/>
    <property type="molecule type" value="Genomic_DNA"/>
</dbReference>
<organism evidence="5 6">
    <name type="scientific">Sphingobacterium haloxyli</name>
    <dbReference type="NCBI Taxonomy" id="2100533"/>
    <lineage>
        <taxon>Bacteria</taxon>
        <taxon>Pseudomonadati</taxon>
        <taxon>Bacteroidota</taxon>
        <taxon>Sphingobacteriia</taxon>
        <taxon>Sphingobacteriales</taxon>
        <taxon>Sphingobacteriaceae</taxon>
        <taxon>Sphingobacterium</taxon>
    </lineage>
</organism>
<comment type="similarity">
    <text evidence="1 2">Belongs to the glycosyl hydrolase 13 family.</text>
</comment>
<dbReference type="Proteomes" id="UP000239711">
    <property type="component" value="Unassembled WGS sequence"/>
</dbReference>
<proteinExistence type="inferred from homology"/>
<dbReference type="SUPFAM" id="SSF51011">
    <property type="entry name" value="Glycosyl hydrolase domain"/>
    <property type="match status" value="1"/>
</dbReference>
<dbReference type="SMART" id="SM00642">
    <property type="entry name" value="Aamy"/>
    <property type="match status" value="1"/>
</dbReference>
<dbReference type="CDD" id="cd11334">
    <property type="entry name" value="AmyAc_TreS"/>
    <property type="match status" value="1"/>
</dbReference>
<dbReference type="OrthoDB" id="9806009at2"/>
<evidence type="ECO:0000256" key="2">
    <source>
        <dbReference type="RuleBase" id="RU003615"/>
    </source>
</evidence>
<dbReference type="AlphaFoldDB" id="A0A2S9J7S5"/>
<dbReference type="PANTHER" id="PTHR10357">
    <property type="entry name" value="ALPHA-AMYLASE FAMILY MEMBER"/>
    <property type="match status" value="1"/>
</dbReference>
<keyword evidence="3" id="KW-0119">Carbohydrate metabolism</keyword>
<dbReference type="EC" id="3.2.1.1" evidence="3"/>
<keyword evidence="3" id="KW-0326">Glycosidase</keyword>
<evidence type="ECO:0000256" key="3">
    <source>
        <dbReference type="RuleBase" id="RU361134"/>
    </source>
</evidence>
<dbReference type="GO" id="GO:0005975">
    <property type="term" value="P:carbohydrate metabolic process"/>
    <property type="evidence" value="ECO:0007669"/>
    <property type="project" value="InterPro"/>
</dbReference>
<dbReference type="PRINTS" id="PR00110">
    <property type="entry name" value="ALPHAAMYLASE"/>
</dbReference>
<feature type="domain" description="Glycosyl hydrolase family 13 catalytic" evidence="4">
    <location>
        <begin position="13"/>
        <end position="392"/>
    </location>
</feature>
<reference evidence="5 6" key="1">
    <citation type="submission" date="2018-02" db="EMBL/GenBank/DDBJ databases">
        <title>The draft genome of Sphingobacterium sp. 5JN-11.</title>
        <authorList>
            <person name="Liu L."/>
            <person name="Li L."/>
            <person name="Liang L."/>
            <person name="Zhang X."/>
            <person name="Wang T."/>
        </authorList>
    </citation>
    <scope>NUCLEOTIDE SEQUENCE [LARGE SCALE GENOMIC DNA]</scope>
    <source>
        <strain evidence="5 6">5JN-11</strain>
    </source>
</reference>
<dbReference type="SUPFAM" id="SSF51445">
    <property type="entry name" value="(Trans)glycosidases"/>
    <property type="match status" value="1"/>
</dbReference>
<evidence type="ECO:0000256" key="1">
    <source>
        <dbReference type="ARBA" id="ARBA00008061"/>
    </source>
</evidence>